<proteinExistence type="predicted"/>
<dbReference type="OrthoDB" id="8088581at2"/>
<dbReference type="Pfam" id="PF14534">
    <property type="entry name" value="DUF4440"/>
    <property type="match status" value="1"/>
</dbReference>
<protein>
    <submittedName>
        <fullName evidence="2">DUF4440 domain-containing protein</fullName>
    </submittedName>
</protein>
<evidence type="ECO:0000313" key="2">
    <source>
        <dbReference type="EMBL" id="PAQ04568.1"/>
    </source>
</evidence>
<dbReference type="Proteomes" id="UP000216442">
    <property type="component" value="Unassembled WGS sequence"/>
</dbReference>
<dbReference type="RefSeq" id="WP_095496601.1">
    <property type="nucleotide sequence ID" value="NZ_NPKJ01000076.1"/>
</dbReference>
<evidence type="ECO:0000313" key="3">
    <source>
        <dbReference type="Proteomes" id="UP000216442"/>
    </source>
</evidence>
<dbReference type="EMBL" id="NPKJ01000076">
    <property type="protein sequence ID" value="PAQ04568.1"/>
    <property type="molecule type" value="Genomic_DNA"/>
</dbReference>
<comment type="caution">
    <text evidence="2">The sequence shown here is derived from an EMBL/GenBank/DDBJ whole genome shotgun (WGS) entry which is preliminary data.</text>
</comment>
<keyword evidence="3" id="KW-1185">Reference proteome</keyword>
<organism evidence="2 3">
    <name type="scientific">Mesorhizobium temperatum</name>
    <dbReference type="NCBI Taxonomy" id="241416"/>
    <lineage>
        <taxon>Bacteria</taxon>
        <taxon>Pseudomonadati</taxon>
        <taxon>Pseudomonadota</taxon>
        <taxon>Alphaproteobacteria</taxon>
        <taxon>Hyphomicrobiales</taxon>
        <taxon>Phyllobacteriaceae</taxon>
        <taxon>Mesorhizobium</taxon>
    </lineage>
</organism>
<name>A0A271LBB9_9HYPH</name>
<accession>A0A271LBB9</accession>
<dbReference type="Gene3D" id="3.10.450.50">
    <property type="match status" value="1"/>
</dbReference>
<dbReference type="InterPro" id="IPR027843">
    <property type="entry name" value="DUF4440"/>
</dbReference>
<sequence>MIRVSSKTGWIGLYRNHIARRWVGCVALLLMFFMIRSAVAAPEDEVRATFDRFVAAQNAHDVKAVESLLLRSPHFLWITRGTPVWGQDAALKRFASLYEGTWRLYPEASGMKVMMIGDGAAQIYIPINFTIGAPGQPPQPMRFLMNMVLANTPGGWKVSSILPIPAPAQ</sequence>
<dbReference type="InterPro" id="IPR032710">
    <property type="entry name" value="NTF2-like_dom_sf"/>
</dbReference>
<dbReference type="AlphaFoldDB" id="A0A271LBB9"/>
<gene>
    <name evidence="2" type="ORF">CIT26_33610</name>
</gene>
<evidence type="ECO:0000259" key="1">
    <source>
        <dbReference type="Pfam" id="PF14534"/>
    </source>
</evidence>
<reference evidence="2 3" key="1">
    <citation type="submission" date="2017-08" db="EMBL/GenBank/DDBJ databases">
        <title>Mesorhizobium wenxinae sp. nov., a novel rhizobial species isolated from root nodules of chickpea (Cicer arietinum L.).</title>
        <authorList>
            <person name="Zhang J."/>
        </authorList>
    </citation>
    <scope>NUCLEOTIDE SEQUENCE [LARGE SCALE GENOMIC DNA]</scope>
    <source>
        <strain evidence="2 3">SDW018</strain>
    </source>
</reference>
<feature type="domain" description="DUF4440" evidence="1">
    <location>
        <begin position="46"/>
        <end position="158"/>
    </location>
</feature>
<dbReference type="SUPFAM" id="SSF54427">
    <property type="entry name" value="NTF2-like"/>
    <property type="match status" value="1"/>
</dbReference>